<dbReference type="PANTHER" id="PTHR12224:SF0">
    <property type="entry name" value="BETA-1,4-MANNOSYL-GLYCOPROTEIN 4-BETA-N-ACETYLGLUCOSAMINYLTRANSFERASE"/>
    <property type="match status" value="1"/>
</dbReference>
<protein>
    <recommendedName>
        <fullName evidence="4">Glycosyltransferase family 17 protein</fullName>
    </recommendedName>
</protein>
<dbReference type="GO" id="GO:0006044">
    <property type="term" value="P:N-acetylglucosamine metabolic process"/>
    <property type="evidence" value="ECO:0007669"/>
    <property type="project" value="TreeGrafter"/>
</dbReference>
<sequence length="378" mass="43925">MSAVLMSRRQRLRYLIVFFPLILFTTVSLYYISENSYQLRNTLSYATRPLWDKADGPKEIIPHYYAEGLNPDAYMCELHGWKPRQNSKNIKVLDAVLMSSEVDLLEIRMNELSGVVDRFFIIESNATFTGLPKERYFDKNRERFTKFQNKISYRLPGRESDGSDAWDVEARTRDAMSAFLRAHTEEHTPDTRSLVIMSDLDEIPSAHTIKLLKACDFGDSIHLQLRNYVYSFEWLLGMNSWRASVQLWNDKSYYRHSMSTNTLLADAGWHCSFCFKTIPEYIQKMKGFSHSDRIGGNMELLNPQKIQERICTGKDIFGMLPEAYRYADLLAQMSLEPQTSMVGLPKYLVKHAKQFSFLLPGGCQRNTTSEKDEEKKEK</sequence>
<feature type="transmembrane region" description="Helical" evidence="1">
    <location>
        <begin position="12"/>
        <end position="32"/>
    </location>
</feature>
<dbReference type="GO" id="GO:0003830">
    <property type="term" value="F:beta-1,4-mannosylglycoprotein 4-beta-N-acetylglucosaminyltransferase activity"/>
    <property type="evidence" value="ECO:0007669"/>
    <property type="project" value="InterPro"/>
</dbReference>
<keyword evidence="1" id="KW-0812">Transmembrane</keyword>
<dbReference type="PANTHER" id="PTHR12224">
    <property type="entry name" value="BETA-1,4-MANNOSYL-GLYCOPROTEIN BETA-1,4-N-ACETYLGLUCOSAMINYL-TRANSFERASE"/>
    <property type="match status" value="1"/>
</dbReference>
<accession>A0AAW0D432</accession>
<dbReference type="Pfam" id="PF04724">
    <property type="entry name" value="Glyco_transf_17"/>
    <property type="match status" value="1"/>
</dbReference>
<gene>
    <name evidence="2" type="ORF">VNI00_007481</name>
</gene>
<dbReference type="GO" id="GO:0016020">
    <property type="term" value="C:membrane"/>
    <property type="evidence" value="ECO:0007669"/>
    <property type="project" value="InterPro"/>
</dbReference>
<keyword evidence="1" id="KW-0472">Membrane</keyword>
<name>A0AAW0D432_9AGAR</name>
<comment type="caution">
    <text evidence="2">The sequence shown here is derived from an EMBL/GenBank/DDBJ whole genome shotgun (WGS) entry which is preliminary data.</text>
</comment>
<dbReference type="InterPro" id="IPR006813">
    <property type="entry name" value="Glyco_trans_17"/>
</dbReference>
<dbReference type="EMBL" id="JAYKXP010000024">
    <property type="protein sequence ID" value="KAK7045648.1"/>
    <property type="molecule type" value="Genomic_DNA"/>
</dbReference>
<organism evidence="2 3">
    <name type="scientific">Paramarasmius palmivorus</name>
    <dbReference type="NCBI Taxonomy" id="297713"/>
    <lineage>
        <taxon>Eukaryota</taxon>
        <taxon>Fungi</taxon>
        <taxon>Dikarya</taxon>
        <taxon>Basidiomycota</taxon>
        <taxon>Agaricomycotina</taxon>
        <taxon>Agaricomycetes</taxon>
        <taxon>Agaricomycetidae</taxon>
        <taxon>Agaricales</taxon>
        <taxon>Marasmiineae</taxon>
        <taxon>Marasmiaceae</taxon>
        <taxon>Paramarasmius</taxon>
    </lineage>
</organism>
<keyword evidence="1" id="KW-1133">Transmembrane helix</keyword>
<proteinExistence type="predicted"/>
<evidence type="ECO:0000313" key="2">
    <source>
        <dbReference type="EMBL" id="KAK7045648.1"/>
    </source>
</evidence>
<keyword evidence="3" id="KW-1185">Reference proteome</keyword>
<dbReference type="AlphaFoldDB" id="A0AAW0D432"/>
<evidence type="ECO:0008006" key="4">
    <source>
        <dbReference type="Google" id="ProtNLM"/>
    </source>
</evidence>
<evidence type="ECO:0000256" key="1">
    <source>
        <dbReference type="SAM" id="Phobius"/>
    </source>
</evidence>
<dbReference type="Proteomes" id="UP001383192">
    <property type="component" value="Unassembled WGS sequence"/>
</dbReference>
<reference evidence="2 3" key="1">
    <citation type="submission" date="2024-01" db="EMBL/GenBank/DDBJ databases">
        <title>A draft genome for a cacao thread blight-causing isolate of Paramarasmius palmivorus.</title>
        <authorList>
            <person name="Baruah I.K."/>
            <person name="Bukari Y."/>
            <person name="Amoako-Attah I."/>
            <person name="Meinhardt L.W."/>
            <person name="Bailey B.A."/>
            <person name="Cohen S.P."/>
        </authorList>
    </citation>
    <scope>NUCLEOTIDE SEQUENCE [LARGE SCALE GENOMIC DNA]</scope>
    <source>
        <strain evidence="2 3">GH-12</strain>
    </source>
</reference>
<evidence type="ECO:0000313" key="3">
    <source>
        <dbReference type="Proteomes" id="UP001383192"/>
    </source>
</evidence>